<dbReference type="EMBL" id="CABITT030000004">
    <property type="protein sequence ID" value="VVB02366.1"/>
    <property type="molecule type" value="Genomic_DNA"/>
</dbReference>
<proteinExistence type="predicted"/>
<protein>
    <submittedName>
        <fullName evidence="2">Uncharacterized protein</fullName>
    </submittedName>
</protein>
<dbReference type="Proteomes" id="UP000489600">
    <property type="component" value="Unassembled WGS sequence"/>
</dbReference>
<keyword evidence="3" id="KW-1185">Reference proteome</keyword>
<feature type="coiled-coil region" evidence="1">
    <location>
        <begin position="38"/>
        <end position="65"/>
    </location>
</feature>
<dbReference type="OrthoDB" id="1112268at2759"/>
<reference evidence="2" key="1">
    <citation type="submission" date="2019-07" db="EMBL/GenBank/DDBJ databases">
        <authorList>
            <person name="Dittberner H."/>
        </authorList>
    </citation>
    <scope>NUCLEOTIDE SEQUENCE [LARGE SCALE GENOMIC DNA]</scope>
</reference>
<accession>A0A565BL79</accession>
<gene>
    <name evidence="2" type="ORF">ANE_LOCUS12810</name>
</gene>
<comment type="caution">
    <text evidence="2">The sequence shown here is derived from an EMBL/GenBank/DDBJ whole genome shotgun (WGS) entry which is preliminary data.</text>
</comment>
<evidence type="ECO:0000313" key="3">
    <source>
        <dbReference type="Proteomes" id="UP000489600"/>
    </source>
</evidence>
<name>A0A565BL79_9BRAS</name>
<evidence type="ECO:0000256" key="1">
    <source>
        <dbReference type="SAM" id="Coils"/>
    </source>
</evidence>
<evidence type="ECO:0000313" key="2">
    <source>
        <dbReference type="EMBL" id="VVB02366.1"/>
    </source>
</evidence>
<sequence>MCTEADQRGNAFVLGQLSELVNKGKRKQSYCSSSAASLVEIQGELRTARRKIAQHEEENARRRDEEQQQAQSRIYEMEKLITFMKNNDPQQQTQTASQTFYISLLNKLVMFKSFLYSCFNHFVHCNLFWLNT</sequence>
<keyword evidence="1" id="KW-0175">Coiled coil</keyword>
<organism evidence="2 3">
    <name type="scientific">Arabis nemorensis</name>
    <dbReference type="NCBI Taxonomy" id="586526"/>
    <lineage>
        <taxon>Eukaryota</taxon>
        <taxon>Viridiplantae</taxon>
        <taxon>Streptophyta</taxon>
        <taxon>Embryophyta</taxon>
        <taxon>Tracheophyta</taxon>
        <taxon>Spermatophyta</taxon>
        <taxon>Magnoliopsida</taxon>
        <taxon>eudicotyledons</taxon>
        <taxon>Gunneridae</taxon>
        <taxon>Pentapetalae</taxon>
        <taxon>rosids</taxon>
        <taxon>malvids</taxon>
        <taxon>Brassicales</taxon>
        <taxon>Brassicaceae</taxon>
        <taxon>Arabideae</taxon>
        <taxon>Arabis</taxon>
    </lineage>
</organism>
<dbReference type="AlphaFoldDB" id="A0A565BL79"/>